<organism evidence="2">
    <name type="scientific">Arundo donax</name>
    <name type="common">Giant reed</name>
    <name type="synonym">Donax arundinaceus</name>
    <dbReference type="NCBI Taxonomy" id="35708"/>
    <lineage>
        <taxon>Eukaryota</taxon>
        <taxon>Viridiplantae</taxon>
        <taxon>Streptophyta</taxon>
        <taxon>Embryophyta</taxon>
        <taxon>Tracheophyta</taxon>
        <taxon>Spermatophyta</taxon>
        <taxon>Magnoliopsida</taxon>
        <taxon>Liliopsida</taxon>
        <taxon>Poales</taxon>
        <taxon>Poaceae</taxon>
        <taxon>PACMAD clade</taxon>
        <taxon>Arundinoideae</taxon>
        <taxon>Arundineae</taxon>
        <taxon>Arundo</taxon>
    </lineage>
</organism>
<reference evidence="2" key="2">
    <citation type="journal article" date="2015" name="Data Brief">
        <title>Shoot transcriptome of the giant reed, Arundo donax.</title>
        <authorList>
            <person name="Barrero R.A."/>
            <person name="Guerrero F.D."/>
            <person name="Moolhuijzen P."/>
            <person name="Goolsby J.A."/>
            <person name="Tidwell J."/>
            <person name="Bellgard S.E."/>
            <person name="Bellgard M.I."/>
        </authorList>
    </citation>
    <scope>NUCLEOTIDE SEQUENCE</scope>
    <source>
        <tissue evidence="2">Shoot tissue taken approximately 20 cm above the soil surface</tissue>
    </source>
</reference>
<accession>A0A0A9A0G7</accession>
<evidence type="ECO:0000313" key="2">
    <source>
        <dbReference type="EMBL" id="JAD45104.1"/>
    </source>
</evidence>
<proteinExistence type="predicted"/>
<protein>
    <submittedName>
        <fullName evidence="2">Uncharacterized protein</fullName>
    </submittedName>
</protein>
<feature type="region of interest" description="Disordered" evidence="1">
    <location>
        <begin position="1"/>
        <end position="22"/>
    </location>
</feature>
<evidence type="ECO:0000256" key="1">
    <source>
        <dbReference type="SAM" id="MobiDB-lite"/>
    </source>
</evidence>
<name>A0A0A9A0G7_ARUDO</name>
<sequence>MKSVESNLPAPTHKIRINADRW</sequence>
<dbReference type="EMBL" id="GBRH01252791">
    <property type="protein sequence ID" value="JAD45104.1"/>
    <property type="molecule type" value="Transcribed_RNA"/>
</dbReference>
<dbReference type="AlphaFoldDB" id="A0A0A9A0G7"/>
<reference evidence="2" key="1">
    <citation type="submission" date="2014-09" db="EMBL/GenBank/DDBJ databases">
        <authorList>
            <person name="Magalhaes I.L.F."/>
            <person name="Oliveira U."/>
            <person name="Santos F.R."/>
            <person name="Vidigal T.H.D.A."/>
            <person name="Brescovit A.D."/>
            <person name="Santos A.J."/>
        </authorList>
    </citation>
    <scope>NUCLEOTIDE SEQUENCE</scope>
    <source>
        <tissue evidence="2">Shoot tissue taken approximately 20 cm above the soil surface</tissue>
    </source>
</reference>